<dbReference type="RefSeq" id="WP_258213200.1">
    <property type="nucleotide sequence ID" value="NZ_JANQBD010000006.1"/>
</dbReference>
<dbReference type="Proteomes" id="UP001300012">
    <property type="component" value="Unassembled WGS sequence"/>
</dbReference>
<organism evidence="2 3">
    <name type="scientific">Paenibacillus radicis</name>
    <name type="common">ex Xue et al. 2023</name>
    <dbReference type="NCBI Taxonomy" id="2972489"/>
    <lineage>
        <taxon>Bacteria</taxon>
        <taxon>Bacillati</taxon>
        <taxon>Bacillota</taxon>
        <taxon>Bacilli</taxon>
        <taxon>Bacillales</taxon>
        <taxon>Paenibacillaceae</taxon>
        <taxon>Paenibacillus</taxon>
    </lineage>
</organism>
<reference evidence="2 3" key="1">
    <citation type="submission" date="2022-08" db="EMBL/GenBank/DDBJ databases">
        <title>Paenibacillus endoradicis sp. nov., Paenibacillus radicibacter sp. nov and Paenibacillus pararadicis sp. nov., three cold-adapted plant growth-promoting bacteria isolated from root of Larix gmelinii in Great Khingan.</title>
        <authorList>
            <person name="Xue H."/>
        </authorList>
    </citation>
    <scope>NUCLEOTIDE SEQUENCE [LARGE SCALE GENOMIC DNA]</scope>
    <source>
        <strain evidence="2 3">N5-1-1-5</strain>
    </source>
</reference>
<feature type="compositionally biased region" description="Low complexity" evidence="1">
    <location>
        <begin position="297"/>
        <end position="314"/>
    </location>
</feature>
<feature type="region of interest" description="Disordered" evidence="1">
    <location>
        <begin position="291"/>
        <end position="363"/>
    </location>
</feature>
<sequence>MTVLIIILVVLILIAIISRSSNRKADPRGKRNYMAPPKPIYDDAPLPDLLGIQPQLPLKPAVVRLEQALPEEFILKLRERILRQNPQMSVAEFNWKLLELKRYFLMTALLKDVPMFSQSVDDIWHEMLMFTREYSRFGETFIGTPVHHGPHSDGQPDPHGRAWFDWVYAQLFVPTPYSTHIWQPFFRHPLDPRLLDELRQGSESELTANRFNRAAAERYPEIRNTVSLLIRKAKEQAHGAVPGASYAAERPVHESAAYMPYLAGALMFYSAAEFANFEELMEPHFAEEELKRRAQEAGSSSASCGSGSGCSSSSWSDDNNRHHGNGSDSGSGDSSGGSDSGGSSSSCSSSSSSCSSSCGGGGD</sequence>
<gene>
    <name evidence="2" type="ORF">NV381_10380</name>
</gene>
<evidence type="ECO:0000256" key="1">
    <source>
        <dbReference type="SAM" id="MobiDB-lite"/>
    </source>
</evidence>
<name>A0ABT1YEI0_9BACL</name>
<proteinExistence type="predicted"/>
<feature type="compositionally biased region" description="Low complexity" evidence="1">
    <location>
        <begin position="341"/>
        <end position="357"/>
    </location>
</feature>
<feature type="compositionally biased region" description="Gly residues" evidence="1">
    <location>
        <begin position="327"/>
        <end position="340"/>
    </location>
</feature>
<evidence type="ECO:0000313" key="2">
    <source>
        <dbReference type="EMBL" id="MCR8631608.1"/>
    </source>
</evidence>
<comment type="caution">
    <text evidence="2">The sequence shown here is derived from an EMBL/GenBank/DDBJ whole genome shotgun (WGS) entry which is preliminary data.</text>
</comment>
<protein>
    <submittedName>
        <fullName evidence="2">Uncharacterized protein</fullName>
    </submittedName>
</protein>
<keyword evidence="3" id="KW-1185">Reference proteome</keyword>
<evidence type="ECO:0000313" key="3">
    <source>
        <dbReference type="Proteomes" id="UP001300012"/>
    </source>
</evidence>
<accession>A0ABT1YEI0</accession>
<dbReference type="EMBL" id="JANQBD010000006">
    <property type="protein sequence ID" value="MCR8631608.1"/>
    <property type="molecule type" value="Genomic_DNA"/>
</dbReference>